<dbReference type="Proteomes" id="UP000271098">
    <property type="component" value="Unassembled WGS sequence"/>
</dbReference>
<dbReference type="PANTHER" id="PTHR43766">
    <property type="entry name" value="TRYPTOPHAN--TRNA LIGASE, MITOCHONDRIAL"/>
    <property type="match status" value="1"/>
</dbReference>
<dbReference type="PANTHER" id="PTHR43766:SF1">
    <property type="entry name" value="TRYPTOPHAN--TRNA LIGASE, MITOCHONDRIAL"/>
    <property type="match status" value="1"/>
</dbReference>
<reference evidence="12" key="1">
    <citation type="submission" date="2016-06" db="UniProtKB">
        <authorList>
            <consortium name="WormBaseParasite"/>
        </authorList>
    </citation>
    <scope>IDENTIFICATION</scope>
</reference>
<evidence type="ECO:0000313" key="10">
    <source>
        <dbReference type="EMBL" id="VDN31868.1"/>
    </source>
</evidence>
<keyword evidence="6 9" id="KW-0648">Protein biosynthesis</keyword>
<dbReference type="NCBIfam" id="TIGR00233">
    <property type="entry name" value="trpS"/>
    <property type="match status" value="1"/>
</dbReference>
<dbReference type="InterPro" id="IPR002306">
    <property type="entry name" value="Trp-tRNA-ligase"/>
</dbReference>
<dbReference type="SUPFAM" id="SSF52374">
    <property type="entry name" value="Nucleotidylyl transferase"/>
    <property type="match status" value="1"/>
</dbReference>
<dbReference type="InterPro" id="IPR014729">
    <property type="entry name" value="Rossmann-like_a/b/a_fold"/>
</dbReference>
<gene>
    <name evidence="10" type="ORF">GPUH_LOCUS18494</name>
</gene>
<dbReference type="PRINTS" id="PR01039">
    <property type="entry name" value="TRNASYNTHTRP"/>
</dbReference>
<dbReference type="InterPro" id="IPR050203">
    <property type="entry name" value="Trp-tRNA_synthetase"/>
</dbReference>
<dbReference type="InterPro" id="IPR002305">
    <property type="entry name" value="aa-tRNA-synth_Ic"/>
</dbReference>
<evidence type="ECO:0000256" key="4">
    <source>
        <dbReference type="ARBA" id="ARBA00022741"/>
    </source>
</evidence>
<dbReference type="AlphaFoldDB" id="A0A183EC03"/>
<dbReference type="Gene3D" id="3.40.50.620">
    <property type="entry name" value="HUPs"/>
    <property type="match status" value="1"/>
</dbReference>
<dbReference type="GO" id="GO:0005759">
    <property type="term" value="C:mitochondrial matrix"/>
    <property type="evidence" value="ECO:0007669"/>
    <property type="project" value="TreeGrafter"/>
</dbReference>
<dbReference type="EC" id="6.1.1.2" evidence="2"/>
<name>A0A183EC03_9BILA</name>
<keyword evidence="11" id="KW-1185">Reference proteome</keyword>
<keyword evidence="5 9" id="KW-0067">ATP-binding</keyword>
<organism evidence="12">
    <name type="scientific">Gongylonema pulchrum</name>
    <dbReference type="NCBI Taxonomy" id="637853"/>
    <lineage>
        <taxon>Eukaryota</taxon>
        <taxon>Metazoa</taxon>
        <taxon>Ecdysozoa</taxon>
        <taxon>Nematoda</taxon>
        <taxon>Chromadorea</taxon>
        <taxon>Rhabditida</taxon>
        <taxon>Spirurina</taxon>
        <taxon>Spiruromorpha</taxon>
        <taxon>Spiruroidea</taxon>
        <taxon>Gongylonematidae</taxon>
        <taxon>Gongylonema</taxon>
    </lineage>
</organism>
<evidence type="ECO:0000256" key="9">
    <source>
        <dbReference type="RuleBase" id="RU363036"/>
    </source>
</evidence>
<evidence type="ECO:0000256" key="8">
    <source>
        <dbReference type="ARBA" id="ARBA00030268"/>
    </source>
</evidence>
<evidence type="ECO:0000256" key="3">
    <source>
        <dbReference type="ARBA" id="ARBA00022598"/>
    </source>
</evidence>
<protein>
    <recommendedName>
        <fullName evidence="2">tryptophan--tRNA ligase</fullName>
        <ecNumber evidence="2">6.1.1.2</ecNumber>
    </recommendedName>
    <alternativeName>
        <fullName evidence="8">Tryptophanyl-tRNA synthetase</fullName>
    </alternativeName>
</protein>
<sequence>MRDNILKMAASLLACGLDPEKTILFQQSTVAEHANLMYILGCLQTVARLTRMPQYKDKASVFKQGDIPVNLQLYPVLQAADVLLYKGTHVPVGDDQTQHLLLMRDLAAKCNAVLHFDFFPVPVQVSAKCVRLKSLQDPEKKMSKSVGNNRSRILICDTRQEIDEKCAKALSDSISKITYDPVTLYSYATGLSTEEVIQDCANLDTKGFKARLSEKIDAHIAPIREKYETLLQEPQLIQEILMYGADRARERARETMQELRELLGLNVCGRIESVMKSRTSA</sequence>
<dbReference type="EMBL" id="UYRT01086867">
    <property type="protein sequence ID" value="VDN31868.1"/>
    <property type="molecule type" value="Genomic_DNA"/>
</dbReference>
<accession>A0A183EC03</accession>
<evidence type="ECO:0000313" key="12">
    <source>
        <dbReference type="WBParaSite" id="GPUH_0001851901-mRNA-1"/>
    </source>
</evidence>
<dbReference type="GO" id="GO:0005524">
    <property type="term" value="F:ATP binding"/>
    <property type="evidence" value="ECO:0007669"/>
    <property type="project" value="UniProtKB-KW"/>
</dbReference>
<dbReference type="GO" id="GO:0070183">
    <property type="term" value="P:mitochondrial tryptophanyl-tRNA aminoacylation"/>
    <property type="evidence" value="ECO:0007669"/>
    <property type="project" value="TreeGrafter"/>
</dbReference>
<dbReference type="Pfam" id="PF00579">
    <property type="entry name" value="tRNA-synt_1b"/>
    <property type="match status" value="1"/>
</dbReference>
<dbReference type="Gene3D" id="1.10.240.10">
    <property type="entry name" value="Tyrosyl-Transfer RNA Synthetase"/>
    <property type="match status" value="1"/>
</dbReference>
<evidence type="ECO:0000313" key="11">
    <source>
        <dbReference type="Proteomes" id="UP000271098"/>
    </source>
</evidence>
<keyword evidence="4 9" id="KW-0547">Nucleotide-binding</keyword>
<keyword evidence="3 9" id="KW-0436">Ligase</keyword>
<dbReference type="OrthoDB" id="15808at2759"/>
<dbReference type="GO" id="GO:0004830">
    <property type="term" value="F:tryptophan-tRNA ligase activity"/>
    <property type="evidence" value="ECO:0007669"/>
    <property type="project" value="UniProtKB-EC"/>
</dbReference>
<reference evidence="10 11" key="2">
    <citation type="submission" date="2018-11" db="EMBL/GenBank/DDBJ databases">
        <authorList>
            <consortium name="Pathogen Informatics"/>
        </authorList>
    </citation>
    <scope>NUCLEOTIDE SEQUENCE [LARGE SCALE GENOMIC DNA]</scope>
</reference>
<keyword evidence="7 9" id="KW-0030">Aminoacyl-tRNA synthetase</keyword>
<dbReference type="WBParaSite" id="GPUH_0001851901-mRNA-1">
    <property type="protein sequence ID" value="GPUH_0001851901-mRNA-1"/>
    <property type="gene ID" value="GPUH_0001851901"/>
</dbReference>
<evidence type="ECO:0000256" key="1">
    <source>
        <dbReference type="ARBA" id="ARBA00005594"/>
    </source>
</evidence>
<evidence type="ECO:0000256" key="6">
    <source>
        <dbReference type="ARBA" id="ARBA00022917"/>
    </source>
</evidence>
<evidence type="ECO:0000256" key="2">
    <source>
        <dbReference type="ARBA" id="ARBA00013161"/>
    </source>
</evidence>
<evidence type="ECO:0000256" key="7">
    <source>
        <dbReference type="ARBA" id="ARBA00023146"/>
    </source>
</evidence>
<evidence type="ECO:0000256" key="5">
    <source>
        <dbReference type="ARBA" id="ARBA00022840"/>
    </source>
</evidence>
<proteinExistence type="inferred from homology"/>
<comment type="similarity">
    <text evidence="1 9">Belongs to the class-I aminoacyl-tRNA synthetase family.</text>
</comment>